<dbReference type="Proteomes" id="UP001195483">
    <property type="component" value="Unassembled WGS sequence"/>
</dbReference>
<sequence>MIFGELVPHKTMPLPYAHGQLFGYVSIEFSDRNRQYIANIFYGIDRRRCNKAAQSQLCQDKSEVLTYRNGRLLSQFGPDFQLVIEKRSKKPVSI</sequence>
<reference evidence="1" key="2">
    <citation type="journal article" date="2021" name="Genome Biol. Evol.">
        <title>Developing a high-quality reference genome for a parasitic bivalve with doubly uniparental inheritance (Bivalvia: Unionida).</title>
        <authorList>
            <person name="Smith C.H."/>
        </authorList>
    </citation>
    <scope>NUCLEOTIDE SEQUENCE</scope>
    <source>
        <strain evidence="1">CHS0354</strain>
        <tissue evidence="1">Mantle</tissue>
    </source>
</reference>
<protein>
    <submittedName>
        <fullName evidence="1">Uncharacterized protein</fullName>
    </submittedName>
</protein>
<dbReference type="EMBL" id="JAEAOA010001575">
    <property type="protein sequence ID" value="KAK3602799.1"/>
    <property type="molecule type" value="Genomic_DNA"/>
</dbReference>
<comment type="caution">
    <text evidence="1">The sequence shown here is derived from an EMBL/GenBank/DDBJ whole genome shotgun (WGS) entry which is preliminary data.</text>
</comment>
<reference evidence="1" key="1">
    <citation type="journal article" date="2021" name="Genome Biol. Evol.">
        <title>A High-Quality Reference Genome for a Parasitic Bivalve with Doubly Uniparental Inheritance (Bivalvia: Unionida).</title>
        <authorList>
            <person name="Smith C.H."/>
        </authorList>
    </citation>
    <scope>NUCLEOTIDE SEQUENCE</scope>
    <source>
        <strain evidence="1">CHS0354</strain>
    </source>
</reference>
<dbReference type="AlphaFoldDB" id="A0AAE0T2Z4"/>
<organism evidence="1 2">
    <name type="scientific">Potamilus streckersoni</name>
    <dbReference type="NCBI Taxonomy" id="2493646"/>
    <lineage>
        <taxon>Eukaryota</taxon>
        <taxon>Metazoa</taxon>
        <taxon>Spiralia</taxon>
        <taxon>Lophotrochozoa</taxon>
        <taxon>Mollusca</taxon>
        <taxon>Bivalvia</taxon>
        <taxon>Autobranchia</taxon>
        <taxon>Heteroconchia</taxon>
        <taxon>Palaeoheterodonta</taxon>
        <taxon>Unionida</taxon>
        <taxon>Unionoidea</taxon>
        <taxon>Unionidae</taxon>
        <taxon>Ambleminae</taxon>
        <taxon>Lampsilini</taxon>
        <taxon>Potamilus</taxon>
    </lineage>
</organism>
<accession>A0AAE0T2Z4</accession>
<gene>
    <name evidence="1" type="ORF">CHS0354_026349</name>
</gene>
<proteinExistence type="predicted"/>
<evidence type="ECO:0000313" key="2">
    <source>
        <dbReference type="Proteomes" id="UP001195483"/>
    </source>
</evidence>
<reference evidence="1" key="3">
    <citation type="submission" date="2023-05" db="EMBL/GenBank/DDBJ databases">
        <authorList>
            <person name="Smith C.H."/>
        </authorList>
    </citation>
    <scope>NUCLEOTIDE SEQUENCE</scope>
    <source>
        <strain evidence="1">CHS0354</strain>
        <tissue evidence="1">Mantle</tissue>
    </source>
</reference>
<keyword evidence="2" id="KW-1185">Reference proteome</keyword>
<name>A0AAE0T2Z4_9BIVA</name>
<evidence type="ECO:0000313" key="1">
    <source>
        <dbReference type="EMBL" id="KAK3602799.1"/>
    </source>
</evidence>